<dbReference type="PRINTS" id="PR00081">
    <property type="entry name" value="GDHRDH"/>
</dbReference>
<dbReference type="EMBL" id="JAPEUX010000004">
    <property type="protein sequence ID" value="KAJ4354624.1"/>
    <property type="molecule type" value="Genomic_DNA"/>
</dbReference>
<dbReference type="AlphaFoldDB" id="A0A9W9CCC3"/>
<protein>
    <recommendedName>
        <fullName evidence="4">NAD(P)-binding protein</fullName>
    </recommendedName>
</protein>
<accession>A0A9W9CCC3</accession>
<name>A0A9W9CCC3_9PLEO</name>
<dbReference type="GeneID" id="80909891"/>
<evidence type="ECO:0000313" key="3">
    <source>
        <dbReference type="Proteomes" id="UP001140513"/>
    </source>
</evidence>
<dbReference type="InterPro" id="IPR002347">
    <property type="entry name" value="SDR_fam"/>
</dbReference>
<evidence type="ECO:0008006" key="4">
    <source>
        <dbReference type="Google" id="ProtNLM"/>
    </source>
</evidence>
<comment type="caution">
    <text evidence="2">The sequence shown here is derived from an EMBL/GenBank/DDBJ whole genome shotgun (WGS) entry which is preliminary data.</text>
</comment>
<keyword evidence="1" id="KW-0560">Oxidoreductase</keyword>
<dbReference type="GO" id="GO:0016491">
    <property type="term" value="F:oxidoreductase activity"/>
    <property type="evidence" value="ECO:0007669"/>
    <property type="project" value="UniProtKB-KW"/>
</dbReference>
<proteinExistence type="predicted"/>
<dbReference type="OrthoDB" id="542013at2759"/>
<dbReference type="InterPro" id="IPR036291">
    <property type="entry name" value="NAD(P)-bd_dom_sf"/>
</dbReference>
<dbReference type="SUPFAM" id="SSF51735">
    <property type="entry name" value="NAD(P)-binding Rossmann-fold domains"/>
    <property type="match status" value="1"/>
</dbReference>
<dbReference type="PANTHER" id="PTHR43157">
    <property type="entry name" value="PHOSPHATIDYLINOSITOL-GLYCAN BIOSYNTHESIS CLASS F PROTEIN-RELATED"/>
    <property type="match status" value="1"/>
</dbReference>
<dbReference type="Proteomes" id="UP001140513">
    <property type="component" value="Unassembled WGS sequence"/>
</dbReference>
<dbReference type="PANTHER" id="PTHR43157:SF31">
    <property type="entry name" value="PHOSPHATIDYLINOSITOL-GLYCAN BIOSYNTHESIS CLASS F PROTEIN"/>
    <property type="match status" value="1"/>
</dbReference>
<organism evidence="2 3">
    <name type="scientific">Didymosphaeria variabile</name>
    <dbReference type="NCBI Taxonomy" id="1932322"/>
    <lineage>
        <taxon>Eukaryota</taxon>
        <taxon>Fungi</taxon>
        <taxon>Dikarya</taxon>
        <taxon>Ascomycota</taxon>
        <taxon>Pezizomycotina</taxon>
        <taxon>Dothideomycetes</taxon>
        <taxon>Pleosporomycetidae</taxon>
        <taxon>Pleosporales</taxon>
        <taxon>Massarineae</taxon>
        <taxon>Didymosphaeriaceae</taxon>
        <taxon>Didymosphaeria</taxon>
    </lineage>
</organism>
<evidence type="ECO:0000313" key="2">
    <source>
        <dbReference type="EMBL" id="KAJ4354624.1"/>
    </source>
</evidence>
<dbReference type="Pfam" id="PF00106">
    <property type="entry name" value="adh_short"/>
    <property type="match status" value="1"/>
</dbReference>
<dbReference type="Gene3D" id="3.40.50.720">
    <property type="entry name" value="NAD(P)-binding Rossmann-like Domain"/>
    <property type="match status" value="1"/>
</dbReference>
<keyword evidence="3" id="KW-1185">Reference proteome</keyword>
<dbReference type="RefSeq" id="XP_056072398.1">
    <property type="nucleotide sequence ID" value="XM_056215131.1"/>
</dbReference>
<gene>
    <name evidence="2" type="ORF">N0V89_006361</name>
</gene>
<sequence>MGTPGFFIAQLRTPVPQLTTSFAGKTVIVTGSNVGLGLEAARDFTRNGASKVILAVRSLSKGEAAKRDIETSTGNKNVEVWQLDQSSYQSVLDFADRAEKELQRLDAVVLNAGISAPKWEVYEQDESTLTVNVVSTFLLLLALLPKLNDTANKFNTRPIVTVVASAMHGAARFAEKDAPEGKIFEALNTEHNGGVLALQERYNLTKLLDVLLAREIADRLSSSNSPVIVNSVCPGFCASELARDVTGVVRVVYVIMKALLARTSAQGGRTLSHAASQGPEGHGKYFSNFKITEPSPFVRSPEGQVVQRRVWDGLKKYEVIRPGITAGL</sequence>
<reference evidence="2" key="1">
    <citation type="submission" date="2022-10" db="EMBL/GenBank/DDBJ databases">
        <title>Tapping the CABI collections for fungal endophytes: first genome assemblies for Collariella, Neodidymelliopsis, Ascochyta clinopodiicola, Didymella pomorum, Didymosphaeria variabile, Neocosmospora piperis and Neocucurbitaria cava.</title>
        <authorList>
            <person name="Hill R."/>
        </authorList>
    </citation>
    <scope>NUCLEOTIDE SEQUENCE</scope>
    <source>
        <strain evidence="2">IMI 356815</strain>
    </source>
</reference>
<evidence type="ECO:0000256" key="1">
    <source>
        <dbReference type="ARBA" id="ARBA00023002"/>
    </source>
</evidence>